<dbReference type="HOGENOM" id="CLU_3062086_0_0_6"/>
<organism evidence="1 2">
    <name type="scientific">Gynuella sunshinyii YC6258</name>
    <dbReference type="NCBI Taxonomy" id="1445510"/>
    <lineage>
        <taxon>Bacteria</taxon>
        <taxon>Pseudomonadati</taxon>
        <taxon>Pseudomonadota</taxon>
        <taxon>Gammaproteobacteria</taxon>
        <taxon>Oceanospirillales</taxon>
        <taxon>Saccharospirillaceae</taxon>
        <taxon>Gynuella</taxon>
    </lineage>
</organism>
<gene>
    <name evidence="1" type="ORF">YC6258_05441</name>
</gene>
<dbReference type="STRING" id="1445510.YC6258_05441"/>
<evidence type="ECO:0000313" key="2">
    <source>
        <dbReference type="Proteomes" id="UP000032266"/>
    </source>
</evidence>
<reference evidence="1 2" key="1">
    <citation type="submission" date="2014-01" db="EMBL/GenBank/DDBJ databases">
        <title>Full genme sequencing of cellulolytic bacterium Gynuella sunshinyii YC6258T gen. nov., sp. nov.</title>
        <authorList>
            <person name="Khan H."/>
            <person name="Chung E.J."/>
            <person name="Chung Y.R."/>
        </authorList>
    </citation>
    <scope>NUCLEOTIDE SEQUENCE [LARGE SCALE GENOMIC DNA]</scope>
    <source>
        <strain evidence="1 2">YC6258</strain>
    </source>
</reference>
<protein>
    <submittedName>
        <fullName evidence="1">Uncharacterized protein</fullName>
    </submittedName>
</protein>
<accession>A0A0C5VTF9</accession>
<sequence length="53" mass="6144">MSDNFAAHIHVESDTPHAFDANSYVCWECLCRNWRQPKLLKDTGKAGRFLEFS</sequence>
<dbReference type="EMBL" id="CP007142">
    <property type="protein sequence ID" value="AJQ97471.1"/>
    <property type="molecule type" value="Genomic_DNA"/>
</dbReference>
<dbReference type="KEGG" id="gsn:YC6258_05441"/>
<keyword evidence="2" id="KW-1185">Reference proteome</keyword>
<evidence type="ECO:0000313" key="1">
    <source>
        <dbReference type="EMBL" id="AJQ97471.1"/>
    </source>
</evidence>
<name>A0A0C5VTF9_9GAMM</name>
<proteinExistence type="predicted"/>
<dbReference type="AlphaFoldDB" id="A0A0C5VTF9"/>
<dbReference type="Proteomes" id="UP000032266">
    <property type="component" value="Chromosome"/>
</dbReference>